<dbReference type="Pfam" id="PF03592">
    <property type="entry name" value="Terminase_2"/>
    <property type="match status" value="1"/>
</dbReference>
<comment type="caution">
    <text evidence="3">The sequence shown here is derived from an EMBL/GenBank/DDBJ whole genome shotgun (WGS) entry which is preliminary data.</text>
</comment>
<dbReference type="Gene3D" id="6.10.140.2160">
    <property type="match status" value="1"/>
</dbReference>
<sequence>MSRNKKHKVFADEYLIDMNGTRAYLVAYPNAKTNSASARANSLLKREDIRKYIDEELERMHNERTASAQEVIEYLTSVMRGKSESSVLAGCGDGCEEVIVKPPDEREKLKAAELLGKRYGIFTEKVDVNNESEEKKQQSISNIEALVKQMIPVDEDDVSD</sequence>
<dbReference type="GO" id="GO:0051276">
    <property type="term" value="P:chromosome organization"/>
    <property type="evidence" value="ECO:0007669"/>
    <property type="project" value="InterPro"/>
</dbReference>
<reference evidence="3" key="1">
    <citation type="submission" date="2021-10" db="EMBL/GenBank/DDBJ databases">
        <title>Collection of gut derived symbiotic bacterial strains cultured from healthy donors.</title>
        <authorList>
            <person name="Lin H."/>
            <person name="Littmann E."/>
            <person name="Kohout C."/>
            <person name="Pamer E.G."/>
        </authorList>
    </citation>
    <scope>NUCLEOTIDE SEQUENCE</scope>
    <source>
        <strain evidence="3">DFI.4.48</strain>
    </source>
</reference>
<proteinExistence type="predicted"/>
<accession>A0AAW4VRS6</accession>
<evidence type="ECO:0000256" key="1">
    <source>
        <dbReference type="ARBA" id="ARBA00022612"/>
    </source>
</evidence>
<keyword evidence="2" id="KW-0231">Viral genome packaging</keyword>
<dbReference type="PANTHER" id="PTHR41328:SF2">
    <property type="entry name" value="TERMINASE SMALL SUBUNIT"/>
    <property type="match status" value="1"/>
</dbReference>
<name>A0AAW4VRS6_9FIRM</name>
<dbReference type="InterPro" id="IPR005335">
    <property type="entry name" value="Terminase_ssu"/>
</dbReference>
<protein>
    <submittedName>
        <fullName evidence="3">Terminase small subunit</fullName>
    </submittedName>
</protein>
<dbReference type="EMBL" id="JAJDKZ010000017">
    <property type="protein sequence ID" value="MCB8610397.1"/>
    <property type="molecule type" value="Genomic_DNA"/>
</dbReference>
<organism evidence="3 4">
    <name type="scientific">Faecalibacillus faecis</name>
    <dbReference type="NCBI Taxonomy" id="1982628"/>
    <lineage>
        <taxon>Bacteria</taxon>
        <taxon>Bacillati</taxon>
        <taxon>Bacillota</taxon>
        <taxon>Erysipelotrichia</taxon>
        <taxon>Erysipelotrichales</taxon>
        <taxon>Coprobacillaceae</taxon>
        <taxon>Faecalibacillus</taxon>
    </lineage>
</organism>
<dbReference type="Proteomes" id="UP001198439">
    <property type="component" value="Unassembled WGS sequence"/>
</dbReference>
<gene>
    <name evidence="3" type="ORF">LJD69_07290</name>
</gene>
<evidence type="ECO:0000313" key="4">
    <source>
        <dbReference type="Proteomes" id="UP001198439"/>
    </source>
</evidence>
<evidence type="ECO:0000313" key="3">
    <source>
        <dbReference type="EMBL" id="MCB8610397.1"/>
    </source>
</evidence>
<dbReference type="PANTHER" id="PTHR41328">
    <property type="entry name" value="TERMINASE SMALL SUBUNIT-RELATED"/>
    <property type="match status" value="1"/>
</dbReference>
<dbReference type="AlphaFoldDB" id="A0AAW4VRS6"/>
<dbReference type="RefSeq" id="WP_227279605.1">
    <property type="nucleotide sequence ID" value="NZ_JAJDKR010000016.1"/>
</dbReference>
<evidence type="ECO:0000256" key="2">
    <source>
        <dbReference type="ARBA" id="ARBA00023219"/>
    </source>
</evidence>
<dbReference type="InterPro" id="IPR052404">
    <property type="entry name" value="SPP1-like_terminase"/>
</dbReference>
<keyword evidence="1" id="KW-1188">Viral release from host cell</keyword>
<dbReference type="InterPro" id="IPR038713">
    <property type="entry name" value="Terminase_Gp1_N_sf"/>
</dbReference>
<dbReference type="Gene3D" id="1.10.10.1400">
    <property type="entry name" value="Terminase, small subunit, N-terminal DNA-binding domain, HTH motif"/>
    <property type="match status" value="1"/>
</dbReference>